<sequence>MTDEEINREHDRLYDLELFHRGEDAKCTKSEERSRHRRLAFKAHRDRMAIRRSLLLKSKLL</sequence>
<reference evidence="1" key="1">
    <citation type="journal article" date="2015" name="Nature">
        <title>Complex archaea that bridge the gap between prokaryotes and eukaryotes.</title>
        <authorList>
            <person name="Spang A."/>
            <person name="Saw J.H."/>
            <person name="Jorgensen S.L."/>
            <person name="Zaremba-Niedzwiedzka K."/>
            <person name="Martijn J."/>
            <person name="Lind A.E."/>
            <person name="van Eijk R."/>
            <person name="Schleper C."/>
            <person name="Guy L."/>
            <person name="Ettema T.J."/>
        </authorList>
    </citation>
    <scope>NUCLEOTIDE SEQUENCE</scope>
</reference>
<protein>
    <submittedName>
        <fullName evidence="1">Uncharacterized protein</fullName>
    </submittedName>
</protein>
<dbReference type="EMBL" id="LAZR01025287">
    <property type="protein sequence ID" value="KKL72397.1"/>
    <property type="molecule type" value="Genomic_DNA"/>
</dbReference>
<proteinExistence type="predicted"/>
<evidence type="ECO:0000313" key="1">
    <source>
        <dbReference type="EMBL" id="KKL72397.1"/>
    </source>
</evidence>
<organism evidence="1">
    <name type="scientific">marine sediment metagenome</name>
    <dbReference type="NCBI Taxonomy" id="412755"/>
    <lineage>
        <taxon>unclassified sequences</taxon>
        <taxon>metagenomes</taxon>
        <taxon>ecological metagenomes</taxon>
    </lineage>
</organism>
<gene>
    <name evidence="1" type="ORF">LCGC14_2085330</name>
</gene>
<comment type="caution">
    <text evidence="1">The sequence shown here is derived from an EMBL/GenBank/DDBJ whole genome shotgun (WGS) entry which is preliminary data.</text>
</comment>
<name>A0A0F9HBE5_9ZZZZ</name>
<accession>A0A0F9HBE5</accession>
<dbReference type="AlphaFoldDB" id="A0A0F9HBE5"/>